<dbReference type="SUPFAM" id="SSF46548">
    <property type="entry name" value="alpha-helical ferredoxin"/>
    <property type="match status" value="1"/>
</dbReference>
<name>A0A9D9D9T4_9GAMM</name>
<dbReference type="CDD" id="cd19100">
    <property type="entry name" value="AKR_unchar"/>
    <property type="match status" value="1"/>
</dbReference>
<evidence type="ECO:0000313" key="5">
    <source>
        <dbReference type="EMBL" id="MBO8415475.1"/>
    </source>
</evidence>
<reference evidence="5" key="1">
    <citation type="submission" date="2020-10" db="EMBL/GenBank/DDBJ databases">
        <authorList>
            <person name="Gilroy R."/>
        </authorList>
    </citation>
    <scope>NUCLEOTIDE SEQUENCE</scope>
    <source>
        <strain evidence="5">17213</strain>
    </source>
</reference>
<evidence type="ECO:0000313" key="6">
    <source>
        <dbReference type="Proteomes" id="UP000823631"/>
    </source>
</evidence>
<dbReference type="SUPFAM" id="SSF51430">
    <property type="entry name" value="NAD(P)-linked oxidoreductase"/>
    <property type="match status" value="1"/>
</dbReference>
<evidence type="ECO:0000256" key="3">
    <source>
        <dbReference type="ARBA" id="ARBA00023014"/>
    </source>
</evidence>
<dbReference type="GO" id="GO:0051536">
    <property type="term" value="F:iron-sulfur cluster binding"/>
    <property type="evidence" value="ECO:0007669"/>
    <property type="project" value="UniProtKB-KW"/>
</dbReference>
<dbReference type="Gene3D" id="3.20.20.100">
    <property type="entry name" value="NADP-dependent oxidoreductase domain"/>
    <property type="match status" value="1"/>
</dbReference>
<organism evidence="5 6">
    <name type="scientific">Candidatus Avisuccinivibrio stercorigallinarum</name>
    <dbReference type="NCBI Taxonomy" id="2840704"/>
    <lineage>
        <taxon>Bacteria</taxon>
        <taxon>Pseudomonadati</taxon>
        <taxon>Pseudomonadota</taxon>
        <taxon>Gammaproteobacteria</taxon>
        <taxon>Aeromonadales</taxon>
        <taxon>Succinivibrionaceae</taxon>
        <taxon>Succinivibrionaceae incertae sedis</taxon>
        <taxon>Candidatus Avisuccinivibrio</taxon>
    </lineage>
</organism>
<keyword evidence="2" id="KW-0408">Iron</keyword>
<dbReference type="Proteomes" id="UP000823631">
    <property type="component" value="Unassembled WGS sequence"/>
</dbReference>
<dbReference type="GO" id="GO:0046872">
    <property type="term" value="F:metal ion binding"/>
    <property type="evidence" value="ECO:0007669"/>
    <property type="project" value="UniProtKB-KW"/>
</dbReference>
<dbReference type="Pfam" id="PF00248">
    <property type="entry name" value="Aldo_ket_red"/>
    <property type="match status" value="1"/>
</dbReference>
<protein>
    <submittedName>
        <fullName evidence="5">Aldo/keto reductase</fullName>
    </submittedName>
</protein>
<keyword evidence="1" id="KW-0479">Metal-binding</keyword>
<gene>
    <name evidence="5" type="ORF">IAB19_03725</name>
</gene>
<comment type="caution">
    <text evidence="5">The sequence shown here is derived from an EMBL/GenBank/DDBJ whole genome shotgun (WGS) entry which is preliminary data.</text>
</comment>
<evidence type="ECO:0000259" key="4">
    <source>
        <dbReference type="PROSITE" id="PS51379"/>
    </source>
</evidence>
<dbReference type="PROSITE" id="PS51379">
    <property type="entry name" value="4FE4S_FER_2"/>
    <property type="match status" value="1"/>
</dbReference>
<dbReference type="AlphaFoldDB" id="A0A9D9D9T4"/>
<dbReference type="PANTHER" id="PTHR43312">
    <property type="entry name" value="D-THREO-ALDOSE 1-DEHYDROGENASE"/>
    <property type="match status" value="1"/>
</dbReference>
<dbReference type="InterPro" id="IPR036812">
    <property type="entry name" value="NAD(P)_OxRdtase_dom_sf"/>
</dbReference>
<dbReference type="InterPro" id="IPR053135">
    <property type="entry name" value="AKR2_Oxidoreductase"/>
</dbReference>
<dbReference type="PANTHER" id="PTHR43312:SF1">
    <property type="entry name" value="NADP-DEPENDENT OXIDOREDUCTASE DOMAIN-CONTAINING PROTEIN"/>
    <property type="match status" value="1"/>
</dbReference>
<reference evidence="5" key="2">
    <citation type="journal article" date="2021" name="PeerJ">
        <title>Extensive microbial diversity within the chicken gut microbiome revealed by metagenomics and culture.</title>
        <authorList>
            <person name="Gilroy R."/>
            <person name="Ravi A."/>
            <person name="Getino M."/>
            <person name="Pursley I."/>
            <person name="Horton D.L."/>
            <person name="Alikhan N.F."/>
            <person name="Baker D."/>
            <person name="Gharbi K."/>
            <person name="Hall N."/>
            <person name="Watson M."/>
            <person name="Adriaenssens E.M."/>
            <person name="Foster-Nyarko E."/>
            <person name="Jarju S."/>
            <person name="Secka A."/>
            <person name="Antonio M."/>
            <person name="Oren A."/>
            <person name="Chaudhuri R.R."/>
            <person name="La Ragione R."/>
            <person name="Hildebrand F."/>
            <person name="Pallen M.J."/>
        </authorList>
    </citation>
    <scope>NUCLEOTIDE SEQUENCE</scope>
    <source>
        <strain evidence="5">17213</strain>
    </source>
</reference>
<dbReference type="PROSITE" id="PS00198">
    <property type="entry name" value="4FE4S_FER_1"/>
    <property type="match status" value="1"/>
</dbReference>
<proteinExistence type="predicted"/>
<evidence type="ECO:0000256" key="1">
    <source>
        <dbReference type="ARBA" id="ARBA00022723"/>
    </source>
</evidence>
<feature type="domain" description="4Fe-4S ferredoxin-type" evidence="4">
    <location>
        <begin position="326"/>
        <end position="355"/>
    </location>
</feature>
<keyword evidence="3" id="KW-0411">Iron-sulfur</keyword>
<sequence>MQYRKLPQGSEQISVIGLGLGIAEPGSDIEGIFSHALESGINFYDLCGAYEFIYPAVKHTLARQRNQVYTQMHFGAVYKNDAYAFTRNLKRVRETFLQKLDLTGLGYTDFGMLHCIDEMSDLKQVLEGGIYDFVLECKDKGLVHHLGFSTHNPQIADYLLDLGGFDLFMFSLNAAFDFRDRDLELAMGETAEREALYRKAAAKQVAISVMKPFAGGQLLDARRSPIGAALSVPQCLKYVLDRPAVITTVPGAARPEDIDDYLRLFDPAEDLDYAKALSHARPAQDLKRCIYCNHCAPCPKKLNVGLINKYFDLAKLGDELARAHYLNLEHHASECNDCGHCDKRCPFHTAQMERMHQIAAYFGV</sequence>
<accession>A0A9D9D9T4</accession>
<evidence type="ECO:0000256" key="2">
    <source>
        <dbReference type="ARBA" id="ARBA00023004"/>
    </source>
</evidence>
<dbReference type="InterPro" id="IPR017896">
    <property type="entry name" value="4Fe4S_Fe-S-bd"/>
</dbReference>
<dbReference type="InterPro" id="IPR017900">
    <property type="entry name" value="4Fe4S_Fe_S_CS"/>
</dbReference>
<dbReference type="InterPro" id="IPR023210">
    <property type="entry name" value="NADP_OxRdtase_dom"/>
</dbReference>
<dbReference type="EMBL" id="JADINH010000079">
    <property type="protein sequence ID" value="MBO8415475.1"/>
    <property type="molecule type" value="Genomic_DNA"/>
</dbReference>